<dbReference type="EMBL" id="JAVDWV010000016">
    <property type="protein sequence ID" value="MDR7156509.1"/>
    <property type="molecule type" value="Genomic_DNA"/>
</dbReference>
<feature type="transmembrane region" description="Helical" evidence="6">
    <location>
        <begin position="12"/>
        <end position="39"/>
    </location>
</feature>
<keyword evidence="5 6" id="KW-0472">Membrane</keyword>
<feature type="transmembrane region" description="Helical" evidence="6">
    <location>
        <begin position="227"/>
        <end position="244"/>
    </location>
</feature>
<feature type="transmembrane region" description="Helical" evidence="6">
    <location>
        <begin position="337"/>
        <end position="355"/>
    </location>
</feature>
<feature type="transmembrane region" description="Helical" evidence="6">
    <location>
        <begin position="361"/>
        <end position="385"/>
    </location>
</feature>
<feature type="transmembrane region" description="Helical" evidence="6">
    <location>
        <begin position="302"/>
        <end position="325"/>
    </location>
</feature>
<dbReference type="InterPro" id="IPR020846">
    <property type="entry name" value="MFS_dom"/>
</dbReference>
<evidence type="ECO:0000259" key="7">
    <source>
        <dbReference type="PROSITE" id="PS50850"/>
    </source>
</evidence>
<dbReference type="SUPFAM" id="SSF103473">
    <property type="entry name" value="MFS general substrate transporter"/>
    <property type="match status" value="1"/>
</dbReference>
<feature type="transmembrane region" description="Helical" evidence="6">
    <location>
        <begin position="436"/>
        <end position="456"/>
    </location>
</feature>
<accession>A0ABU1X4W5</accession>
<dbReference type="PANTHER" id="PTHR42718">
    <property type="entry name" value="MAJOR FACILITATOR SUPERFAMILY MULTIDRUG TRANSPORTER MFSC"/>
    <property type="match status" value="1"/>
</dbReference>
<dbReference type="Gene3D" id="1.20.1250.20">
    <property type="entry name" value="MFS general substrate transporter like domains"/>
    <property type="match status" value="1"/>
</dbReference>
<dbReference type="RefSeq" id="WP_310226872.1">
    <property type="nucleotide sequence ID" value="NZ_JAVDWV010000016.1"/>
</dbReference>
<gene>
    <name evidence="8" type="ORF">J2W40_003353</name>
</gene>
<evidence type="ECO:0000256" key="2">
    <source>
        <dbReference type="ARBA" id="ARBA00022448"/>
    </source>
</evidence>
<dbReference type="Proteomes" id="UP001267638">
    <property type="component" value="Unassembled WGS sequence"/>
</dbReference>
<evidence type="ECO:0000313" key="8">
    <source>
        <dbReference type="EMBL" id="MDR7156509.1"/>
    </source>
</evidence>
<dbReference type="Pfam" id="PF07690">
    <property type="entry name" value="MFS_1"/>
    <property type="match status" value="1"/>
</dbReference>
<keyword evidence="2" id="KW-0813">Transport</keyword>
<evidence type="ECO:0000256" key="5">
    <source>
        <dbReference type="ARBA" id="ARBA00023136"/>
    </source>
</evidence>
<feature type="transmembrane region" description="Helical" evidence="6">
    <location>
        <begin position="134"/>
        <end position="157"/>
    </location>
</feature>
<feature type="transmembrane region" description="Helical" evidence="6">
    <location>
        <begin position="265"/>
        <end position="290"/>
    </location>
</feature>
<feature type="domain" description="Major facilitator superfamily (MFS) profile" evidence="7">
    <location>
        <begin position="14"/>
        <end position="461"/>
    </location>
</feature>
<keyword evidence="9" id="KW-1185">Reference proteome</keyword>
<keyword evidence="3 6" id="KW-0812">Transmembrane</keyword>
<name>A0ABU1X4W5_SPHXE</name>
<reference evidence="8 9" key="1">
    <citation type="submission" date="2023-07" db="EMBL/GenBank/DDBJ databases">
        <title>Sorghum-associated microbial communities from plants grown in Nebraska, USA.</title>
        <authorList>
            <person name="Schachtman D."/>
        </authorList>
    </citation>
    <scope>NUCLEOTIDE SEQUENCE [LARGE SCALE GENOMIC DNA]</scope>
    <source>
        <strain evidence="8 9">4256</strain>
    </source>
</reference>
<dbReference type="PROSITE" id="PS50850">
    <property type="entry name" value="MFS"/>
    <property type="match status" value="1"/>
</dbReference>
<feature type="transmembrane region" description="Helical" evidence="6">
    <location>
        <begin position="163"/>
        <end position="185"/>
    </location>
</feature>
<protein>
    <submittedName>
        <fullName evidence="8">MFS family permease</fullName>
    </submittedName>
</protein>
<feature type="transmembrane region" description="Helical" evidence="6">
    <location>
        <begin position="78"/>
        <end position="95"/>
    </location>
</feature>
<dbReference type="PANTHER" id="PTHR42718:SF9">
    <property type="entry name" value="MAJOR FACILITATOR SUPERFAMILY MULTIDRUG TRANSPORTER MFSC"/>
    <property type="match status" value="1"/>
</dbReference>
<dbReference type="InterPro" id="IPR036259">
    <property type="entry name" value="MFS_trans_sf"/>
</dbReference>
<dbReference type="InterPro" id="IPR011701">
    <property type="entry name" value="MFS"/>
</dbReference>
<feature type="transmembrane region" description="Helical" evidence="6">
    <location>
        <begin position="101"/>
        <end position="122"/>
    </location>
</feature>
<evidence type="ECO:0000256" key="1">
    <source>
        <dbReference type="ARBA" id="ARBA00004141"/>
    </source>
</evidence>
<dbReference type="Gene3D" id="1.20.1720.10">
    <property type="entry name" value="Multidrug resistance protein D"/>
    <property type="match status" value="1"/>
</dbReference>
<comment type="caution">
    <text evidence="8">The sequence shown here is derived from an EMBL/GenBank/DDBJ whole genome shotgun (WGS) entry which is preliminary data.</text>
</comment>
<evidence type="ECO:0000256" key="6">
    <source>
        <dbReference type="SAM" id="Phobius"/>
    </source>
</evidence>
<sequence length="470" mass="49629">MPTVSLTRKRFLLVMAVLVLVEVLSSFEHVMMIAAFPLIGEEFGFSAAGWTMTAFLLVQGSTAAIGARLGDIWGHARIIPILLVLSVSGSLLSALSHSIELLIVGRGLQGLSGAILPLAYAIAKQTAPSKELPFWIGTLTGGVTISAAGGFVLGGYISDLGDWRMIFWFTFFYGLICIALFLAFVPRFPGVSTDKRIDWLGATLLPAGLATTLYATGTAFGSGSIEPPTLFLGAIGALLLGWWWRAEWFHPQPLIQVRLLTERPILIGNLSFAIAGLGVMQFPIVMMQYLQQPVASGVGLGLSATVAGLLKLPSNVASLFAAMFAGWMCGRIGGHRVIQLGALLCAAAWFSMIFIRDTPWQVMTTAVFAASGGATLLASIPNLVLKFSPADRAGEATGLAMVTMRLASAVGAQVVAMLMAMSVMPSPNGRSYPTEAGYIGIFCAVAISGLLIALIASSISHYRPADDQAV</sequence>
<evidence type="ECO:0000256" key="4">
    <source>
        <dbReference type="ARBA" id="ARBA00022989"/>
    </source>
</evidence>
<evidence type="ECO:0000256" key="3">
    <source>
        <dbReference type="ARBA" id="ARBA00022692"/>
    </source>
</evidence>
<organism evidence="8 9">
    <name type="scientific">Sphingobium xenophagum</name>
    <dbReference type="NCBI Taxonomy" id="121428"/>
    <lineage>
        <taxon>Bacteria</taxon>
        <taxon>Pseudomonadati</taxon>
        <taxon>Pseudomonadota</taxon>
        <taxon>Alphaproteobacteria</taxon>
        <taxon>Sphingomonadales</taxon>
        <taxon>Sphingomonadaceae</taxon>
        <taxon>Sphingobium</taxon>
    </lineage>
</organism>
<comment type="subcellular location">
    <subcellularLocation>
        <location evidence="1">Membrane</location>
        <topology evidence="1">Multi-pass membrane protein</topology>
    </subcellularLocation>
</comment>
<keyword evidence="4 6" id="KW-1133">Transmembrane helix</keyword>
<feature type="transmembrane region" description="Helical" evidence="6">
    <location>
        <begin position="45"/>
        <end position="66"/>
    </location>
</feature>
<proteinExistence type="predicted"/>
<evidence type="ECO:0000313" key="9">
    <source>
        <dbReference type="Proteomes" id="UP001267638"/>
    </source>
</evidence>
<feature type="transmembrane region" description="Helical" evidence="6">
    <location>
        <begin position="406"/>
        <end position="424"/>
    </location>
</feature>
<feature type="transmembrane region" description="Helical" evidence="6">
    <location>
        <begin position="197"/>
        <end position="215"/>
    </location>
</feature>